<proteinExistence type="predicted"/>
<dbReference type="Proteomes" id="UP000262257">
    <property type="component" value="Unassembled WGS sequence"/>
</dbReference>
<name>A0A3D3G1R8_ACIRA</name>
<comment type="caution">
    <text evidence="1">The sequence shown here is derived from an EMBL/GenBank/DDBJ whole genome shotgun (WGS) entry which is preliminary data.</text>
</comment>
<organism evidence="1 2">
    <name type="scientific">Acinetobacter radioresistens</name>
    <dbReference type="NCBI Taxonomy" id="40216"/>
    <lineage>
        <taxon>Bacteria</taxon>
        <taxon>Pseudomonadati</taxon>
        <taxon>Pseudomonadota</taxon>
        <taxon>Gammaproteobacteria</taxon>
        <taxon>Moraxellales</taxon>
        <taxon>Moraxellaceae</taxon>
        <taxon>Acinetobacter</taxon>
    </lineage>
</organism>
<reference evidence="1 2" key="1">
    <citation type="journal article" date="2018" name="Nat. Biotechnol.">
        <title>A standardized bacterial taxonomy based on genome phylogeny substantially revises the tree of life.</title>
        <authorList>
            <person name="Parks D.H."/>
            <person name="Chuvochina M."/>
            <person name="Waite D.W."/>
            <person name="Rinke C."/>
            <person name="Skarshewski A."/>
            <person name="Chaumeil P.A."/>
            <person name="Hugenholtz P."/>
        </authorList>
    </citation>
    <scope>NUCLEOTIDE SEQUENCE [LARGE SCALE GENOMIC DNA]</scope>
    <source>
        <strain evidence="1">UBA10045</strain>
    </source>
</reference>
<accession>A0A3D3G1R8</accession>
<evidence type="ECO:0000313" key="2">
    <source>
        <dbReference type="Proteomes" id="UP000262257"/>
    </source>
</evidence>
<evidence type="ECO:0008006" key="3">
    <source>
        <dbReference type="Google" id="ProtNLM"/>
    </source>
</evidence>
<sequence length="89" mass="10336">MIVESEHSLLQAIFDEMQELKRAMANQDERRVSIKEFAKRMNMSEPTLYDRIKKGEIDQPSKDGPRSYYLNSYVNEVVTRHSKTGKVAA</sequence>
<dbReference type="AlphaFoldDB" id="A0A3D3G1R8"/>
<protein>
    <recommendedName>
        <fullName evidence="3">DNA-binding protein</fullName>
    </recommendedName>
</protein>
<dbReference type="EMBL" id="DPXL01000140">
    <property type="protein sequence ID" value="HCM31969.1"/>
    <property type="molecule type" value="Genomic_DNA"/>
</dbReference>
<gene>
    <name evidence="1" type="ORF">DIC32_11095</name>
</gene>
<evidence type="ECO:0000313" key="1">
    <source>
        <dbReference type="EMBL" id="HCM31969.1"/>
    </source>
</evidence>